<feature type="domain" description="Peptidase M3A/M3B catalytic" evidence="8">
    <location>
        <begin position="1"/>
        <end position="124"/>
    </location>
</feature>
<dbReference type="PANTHER" id="PTHR11804:SF84">
    <property type="entry name" value="SACCHAROLYSIN"/>
    <property type="match status" value="1"/>
</dbReference>
<reference evidence="9" key="2">
    <citation type="journal article" date="2023" name="IMA Fungus">
        <title>Comparative genomic study of the Penicillium genus elucidates a diverse pangenome and 15 lateral gene transfer events.</title>
        <authorList>
            <person name="Petersen C."/>
            <person name="Sorensen T."/>
            <person name="Nielsen M.R."/>
            <person name="Sondergaard T.E."/>
            <person name="Sorensen J.L."/>
            <person name="Fitzpatrick D.A."/>
            <person name="Frisvad J.C."/>
            <person name="Nielsen K.L."/>
        </authorList>
    </citation>
    <scope>NUCLEOTIDE SEQUENCE</scope>
    <source>
        <strain evidence="9">IBT 29495</strain>
    </source>
</reference>
<evidence type="ECO:0000256" key="7">
    <source>
        <dbReference type="RuleBase" id="RU003435"/>
    </source>
</evidence>
<accession>A0A9W9XK01</accession>
<reference evidence="9" key="1">
    <citation type="submission" date="2022-12" db="EMBL/GenBank/DDBJ databases">
        <authorList>
            <person name="Petersen C."/>
        </authorList>
    </citation>
    <scope>NUCLEOTIDE SEQUENCE</scope>
    <source>
        <strain evidence="9">IBT 29495</strain>
    </source>
</reference>
<keyword evidence="4 7" id="KW-0378">Hydrolase</keyword>
<dbReference type="InterPro" id="IPR045090">
    <property type="entry name" value="Pept_M3A_M3B"/>
</dbReference>
<dbReference type="GO" id="GO:0005758">
    <property type="term" value="C:mitochondrial intermembrane space"/>
    <property type="evidence" value="ECO:0007669"/>
    <property type="project" value="TreeGrafter"/>
</dbReference>
<evidence type="ECO:0000313" key="10">
    <source>
        <dbReference type="Proteomes" id="UP001149954"/>
    </source>
</evidence>
<evidence type="ECO:0000256" key="3">
    <source>
        <dbReference type="ARBA" id="ARBA00022723"/>
    </source>
</evidence>
<dbReference type="AlphaFoldDB" id="A0A9W9XK01"/>
<dbReference type="GO" id="GO:0006518">
    <property type="term" value="P:peptide metabolic process"/>
    <property type="evidence" value="ECO:0007669"/>
    <property type="project" value="TreeGrafter"/>
</dbReference>
<evidence type="ECO:0000256" key="2">
    <source>
        <dbReference type="ARBA" id="ARBA00022670"/>
    </source>
</evidence>
<dbReference type="GO" id="GO:0004222">
    <property type="term" value="F:metalloendopeptidase activity"/>
    <property type="evidence" value="ECO:0007669"/>
    <property type="project" value="InterPro"/>
</dbReference>
<keyword evidence="10" id="KW-1185">Reference proteome</keyword>
<evidence type="ECO:0000259" key="8">
    <source>
        <dbReference type="Pfam" id="PF01432"/>
    </source>
</evidence>
<protein>
    <recommendedName>
        <fullName evidence="8">Peptidase M3A/M3B catalytic domain-containing protein</fullName>
    </recommendedName>
</protein>
<dbReference type="Proteomes" id="UP001149954">
    <property type="component" value="Unassembled WGS sequence"/>
</dbReference>
<organism evidence="9 10">
    <name type="scientific">Penicillium fimorum</name>
    <dbReference type="NCBI Taxonomy" id="1882269"/>
    <lineage>
        <taxon>Eukaryota</taxon>
        <taxon>Fungi</taxon>
        <taxon>Dikarya</taxon>
        <taxon>Ascomycota</taxon>
        <taxon>Pezizomycotina</taxon>
        <taxon>Eurotiomycetes</taxon>
        <taxon>Eurotiomycetidae</taxon>
        <taxon>Eurotiales</taxon>
        <taxon>Aspergillaceae</taxon>
        <taxon>Penicillium</taxon>
    </lineage>
</organism>
<comment type="similarity">
    <text evidence="1 7">Belongs to the peptidase M3 family.</text>
</comment>
<proteinExistence type="inferred from homology"/>
<evidence type="ECO:0000313" key="9">
    <source>
        <dbReference type="EMBL" id="KAJ5493955.1"/>
    </source>
</evidence>
<keyword evidence="3 7" id="KW-0479">Metal-binding</keyword>
<keyword evidence="2 7" id="KW-0645">Protease</keyword>
<dbReference type="OrthoDB" id="534666at2759"/>
<evidence type="ECO:0000256" key="6">
    <source>
        <dbReference type="ARBA" id="ARBA00023049"/>
    </source>
</evidence>
<keyword evidence="5 7" id="KW-0862">Zinc</keyword>
<dbReference type="InterPro" id="IPR024077">
    <property type="entry name" value="Neurolysin/TOP_dom2"/>
</dbReference>
<name>A0A9W9XK01_9EURO</name>
<evidence type="ECO:0000256" key="1">
    <source>
        <dbReference type="ARBA" id="ARBA00006040"/>
    </source>
</evidence>
<dbReference type="GO" id="GO:0046872">
    <property type="term" value="F:metal ion binding"/>
    <property type="evidence" value="ECO:0007669"/>
    <property type="project" value="UniProtKB-UniRule"/>
</dbReference>
<sequence length="127" mass="14762">MQIHCPSSHDIIQSTRTSEIYNSLLQKMTLLQGPENRIDWGNGHVTTSHYMWDQEANYYSYLYTRILVADLWFSNFHSNPMSRDAGLRYRKMILAPGGSQNEMMALEKFLGRLPTLDAYLRDIGARE</sequence>
<dbReference type="EMBL" id="JAPWDS010000006">
    <property type="protein sequence ID" value="KAJ5493955.1"/>
    <property type="molecule type" value="Genomic_DNA"/>
</dbReference>
<dbReference type="PANTHER" id="PTHR11804">
    <property type="entry name" value="PROTEASE M3 THIMET OLIGOPEPTIDASE-RELATED"/>
    <property type="match status" value="1"/>
</dbReference>
<evidence type="ECO:0000256" key="5">
    <source>
        <dbReference type="ARBA" id="ARBA00022833"/>
    </source>
</evidence>
<gene>
    <name evidence="9" type="ORF">N7463_010042</name>
</gene>
<comment type="cofactor">
    <cofactor evidence="7">
        <name>Zn(2+)</name>
        <dbReference type="ChEBI" id="CHEBI:29105"/>
    </cofactor>
    <text evidence="7">Binds 1 zinc ion.</text>
</comment>
<evidence type="ECO:0000256" key="4">
    <source>
        <dbReference type="ARBA" id="ARBA00022801"/>
    </source>
</evidence>
<dbReference type="InterPro" id="IPR001567">
    <property type="entry name" value="Pept_M3A_M3B_dom"/>
</dbReference>
<dbReference type="GO" id="GO:0006508">
    <property type="term" value="P:proteolysis"/>
    <property type="evidence" value="ECO:0007669"/>
    <property type="project" value="UniProtKB-KW"/>
</dbReference>
<comment type="caution">
    <text evidence="9">The sequence shown here is derived from an EMBL/GenBank/DDBJ whole genome shotgun (WGS) entry which is preliminary data.</text>
</comment>
<dbReference type="Gene3D" id="1.10.1370.10">
    <property type="entry name" value="Neurolysin, domain 3"/>
    <property type="match status" value="1"/>
</dbReference>
<keyword evidence="6 7" id="KW-0482">Metalloprotease</keyword>
<dbReference type="Pfam" id="PF01432">
    <property type="entry name" value="Peptidase_M3"/>
    <property type="match status" value="1"/>
</dbReference>
<dbReference type="SUPFAM" id="SSF55486">
    <property type="entry name" value="Metalloproteases ('zincins'), catalytic domain"/>
    <property type="match status" value="1"/>
</dbReference>